<evidence type="ECO:0000256" key="1">
    <source>
        <dbReference type="SAM" id="SignalP"/>
    </source>
</evidence>
<dbReference type="EMBL" id="NXGX01000001">
    <property type="protein sequence ID" value="PKR59906.1"/>
    <property type="molecule type" value="Genomic_DNA"/>
</dbReference>
<sequence>MTIGNGLRRTCAFGMVSLAGLLAACGSNPFEEVPVPVCPSAYLPKDTAKLTQFNGAGKDLTDVMFEAEFNGYLGDCGYDLDDKTLDVIISPIITAELGPAAQSRGATFQYFVALRDPDGNFVEKSVFDVNMPFPENLNLARYRDEQVTLTVPLSDVWAGPEYEIYLGFQLSSDQLDYNRRFGSE</sequence>
<evidence type="ECO:0008006" key="4">
    <source>
        <dbReference type="Google" id="ProtNLM"/>
    </source>
</evidence>
<keyword evidence="3" id="KW-1185">Reference proteome</keyword>
<comment type="caution">
    <text evidence="2">The sequence shown here is derived from an EMBL/GenBank/DDBJ whole genome shotgun (WGS) entry which is preliminary data.</text>
</comment>
<dbReference type="Proteomes" id="UP000233332">
    <property type="component" value="Unassembled WGS sequence"/>
</dbReference>
<dbReference type="AlphaFoldDB" id="A0A2N3LAZ3"/>
<name>A0A2N3LAZ3_9PROT</name>
<proteinExistence type="predicted"/>
<keyword evidence="1" id="KW-0732">Signal</keyword>
<accession>A0A2N3LAZ3</accession>
<protein>
    <recommendedName>
        <fullName evidence="4">DUF4352 domain-containing protein</fullName>
    </recommendedName>
</protein>
<dbReference type="RefSeq" id="WP_101298993.1">
    <property type="nucleotide sequence ID" value="NZ_NXGX01000001.1"/>
</dbReference>
<feature type="chain" id="PRO_5014632640" description="DUF4352 domain-containing protein" evidence="1">
    <location>
        <begin position="24"/>
        <end position="184"/>
    </location>
</feature>
<evidence type="ECO:0000313" key="3">
    <source>
        <dbReference type="Proteomes" id="UP000233332"/>
    </source>
</evidence>
<gene>
    <name evidence="2" type="ORF">COO92_00575</name>
</gene>
<evidence type="ECO:0000313" key="2">
    <source>
        <dbReference type="EMBL" id="PKR59906.1"/>
    </source>
</evidence>
<feature type="signal peptide" evidence="1">
    <location>
        <begin position="1"/>
        <end position="23"/>
    </location>
</feature>
<reference evidence="2 3" key="1">
    <citation type="submission" date="2017-09" db="EMBL/GenBank/DDBJ databases">
        <title>Biodiversity and function of Thalassospira species in the particle-attached aromatic-hydrocarbon-degrading consortia from the surface seawater of the China South Sea.</title>
        <authorList>
            <person name="Dong C."/>
            <person name="Lai Q."/>
            <person name="Shao Z."/>
        </authorList>
    </citation>
    <scope>NUCLEOTIDE SEQUENCE [LARGE SCALE GENOMIC DNA]</scope>
    <source>
        <strain evidence="2 3">139Z-12</strain>
    </source>
</reference>
<organism evidence="2 3">
    <name type="scientific">Thalassospira lohafexi</name>
    <dbReference type="NCBI Taxonomy" id="744227"/>
    <lineage>
        <taxon>Bacteria</taxon>
        <taxon>Pseudomonadati</taxon>
        <taxon>Pseudomonadota</taxon>
        <taxon>Alphaproteobacteria</taxon>
        <taxon>Rhodospirillales</taxon>
        <taxon>Thalassospiraceae</taxon>
        <taxon>Thalassospira</taxon>
    </lineage>
</organism>